<gene>
    <name evidence="2" type="ORF">Tci_571391</name>
</gene>
<name>A0A699J008_TANCI</name>
<evidence type="ECO:0008006" key="3">
    <source>
        <dbReference type="Google" id="ProtNLM"/>
    </source>
</evidence>
<accession>A0A699J008</accession>
<protein>
    <recommendedName>
        <fullName evidence="3">Reverse transcriptase domain-containing protein</fullName>
    </recommendedName>
</protein>
<evidence type="ECO:0000256" key="1">
    <source>
        <dbReference type="SAM" id="MobiDB-lite"/>
    </source>
</evidence>
<feature type="region of interest" description="Disordered" evidence="1">
    <location>
        <begin position="77"/>
        <end position="149"/>
    </location>
</feature>
<evidence type="ECO:0000313" key="2">
    <source>
        <dbReference type="EMBL" id="GEZ99418.1"/>
    </source>
</evidence>
<feature type="compositionally biased region" description="Polar residues" evidence="1">
    <location>
        <begin position="112"/>
        <end position="140"/>
    </location>
</feature>
<dbReference type="EMBL" id="BKCJ010352856">
    <property type="protein sequence ID" value="GEZ99418.1"/>
    <property type="molecule type" value="Genomic_DNA"/>
</dbReference>
<proteinExistence type="predicted"/>
<sequence length="243" mass="28163">MAGKGVKALFGLLVVKEAVHIAFQDPLRDRFKELPEADMKEILHQWMFESGSYKSLPEHVALYEVLEASMKRANRDDFLAEKDKSRKRRQDHPPPLYYDLNKKKRHDHDASGSIQPLAPQSSAWKSSDTRESLFSSSKQQPAPHKNDALSISKLKATNYPDFGLEELVPSLWIQSERNYNIKLVWAFRTAYKTPIEAGDHRKVQINELNELRDQAYENSLIYKEKSKRLHDSKIKNRVFNIGE</sequence>
<organism evidence="2">
    <name type="scientific">Tanacetum cinerariifolium</name>
    <name type="common">Dalmatian daisy</name>
    <name type="synonym">Chrysanthemum cinerariifolium</name>
    <dbReference type="NCBI Taxonomy" id="118510"/>
    <lineage>
        <taxon>Eukaryota</taxon>
        <taxon>Viridiplantae</taxon>
        <taxon>Streptophyta</taxon>
        <taxon>Embryophyta</taxon>
        <taxon>Tracheophyta</taxon>
        <taxon>Spermatophyta</taxon>
        <taxon>Magnoliopsida</taxon>
        <taxon>eudicotyledons</taxon>
        <taxon>Gunneridae</taxon>
        <taxon>Pentapetalae</taxon>
        <taxon>asterids</taxon>
        <taxon>campanulids</taxon>
        <taxon>Asterales</taxon>
        <taxon>Asteraceae</taxon>
        <taxon>Asteroideae</taxon>
        <taxon>Anthemideae</taxon>
        <taxon>Anthemidinae</taxon>
        <taxon>Tanacetum</taxon>
    </lineage>
</organism>
<reference evidence="2" key="1">
    <citation type="journal article" date="2019" name="Sci. Rep.">
        <title>Draft genome of Tanacetum cinerariifolium, the natural source of mosquito coil.</title>
        <authorList>
            <person name="Yamashiro T."/>
            <person name="Shiraishi A."/>
            <person name="Satake H."/>
            <person name="Nakayama K."/>
        </authorList>
    </citation>
    <scope>NUCLEOTIDE SEQUENCE</scope>
</reference>
<dbReference type="AlphaFoldDB" id="A0A699J008"/>
<comment type="caution">
    <text evidence="2">The sequence shown here is derived from an EMBL/GenBank/DDBJ whole genome shotgun (WGS) entry which is preliminary data.</text>
</comment>